<dbReference type="GeneID" id="95404396"/>
<evidence type="ECO:0000313" key="3">
    <source>
        <dbReference type="Proteomes" id="UP000706926"/>
    </source>
</evidence>
<evidence type="ECO:0000256" key="1">
    <source>
        <dbReference type="SAM" id="Phobius"/>
    </source>
</evidence>
<evidence type="ECO:0000313" key="2">
    <source>
        <dbReference type="EMBL" id="MBP1893296.1"/>
    </source>
</evidence>
<protein>
    <recommendedName>
        <fullName evidence="4">PrcB C-terminal domain-containing protein</fullName>
    </recommendedName>
</protein>
<evidence type="ECO:0008006" key="4">
    <source>
        <dbReference type="Google" id="ProtNLM"/>
    </source>
</evidence>
<organism evidence="2 3">
    <name type="scientific">Paenibacillus lactis</name>
    <dbReference type="NCBI Taxonomy" id="228574"/>
    <lineage>
        <taxon>Bacteria</taxon>
        <taxon>Bacillati</taxon>
        <taxon>Bacillota</taxon>
        <taxon>Bacilli</taxon>
        <taxon>Bacillales</taxon>
        <taxon>Paenibacillaceae</taxon>
        <taxon>Paenibacillus</taxon>
    </lineage>
</organism>
<reference evidence="2 3" key="1">
    <citation type="submission" date="2021-03" db="EMBL/GenBank/DDBJ databases">
        <title>Genomic Encyclopedia of Type Strains, Phase IV (KMG-IV): sequencing the most valuable type-strain genomes for metagenomic binning, comparative biology and taxonomic classification.</title>
        <authorList>
            <person name="Goeker M."/>
        </authorList>
    </citation>
    <scope>NUCLEOTIDE SEQUENCE [LARGE SCALE GENOMIC DNA]</scope>
    <source>
        <strain evidence="2 3">DSM 15596</strain>
    </source>
</reference>
<name>A0ABS4FAL2_9BACL</name>
<dbReference type="EMBL" id="JAGGKI010000005">
    <property type="protein sequence ID" value="MBP1893296.1"/>
    <property type="molecule type" value="Genomic_DNA"/>
</dbReference>
<dbReference type="RefSeq" id="WP_007127976.1">
    <property type="nucleotide sequence ID" value="NZ_BOSA01000005.1"/>
</dbReference>
<dbReference type="PROSITE" id="PS51257">
    <property type="entry name" value="PROKAR_LIPOPROTEIN"/>
    <property type="match status" value="1"/>
</dbReference>
<keyword evidence="1" id="KW-0472">Membrane</keyword>
<comment type="caution">
    <text evidence="2">The sequence shown here is derived from an EMBL/GenBank/DDBJ whole genome shotgun (WGS) entry which is preliminary data.</text>
</comment>
<keyword evidence="3" id="KW-1185">Reference proteome</keyword>
<feature type="transmembrane region" description="Helical" evidence="1">
    <location>
        <begin position="6"/>
        <end position="23"/>
    </location>
</feature>
<gene>
    <name evidence="2" type="ORF">J2Z18_002398</name>
</gene>
<proteinExistence type="predicted"/>
<sequence length="181" mass="20312">MRKPAYISLMIALVTLIITGCIMENSDRSKPPVSEAETVEAVHDRKLIPIAYAQLAYTKTSPDYVWEFRTDNQVDQDIQEQYEAQHNRVPGASVLKETEEEIYLMIHAGKHPSSEGFEIVSMSIAEADGAQPASLFIELSPSHDEVTEGYPGEANVTALIRMNKKEWPEDFVLRSIRMTGV</sequence>
<accession>A0ABS4FAL2</accession>
<dbReference type="Proteomes" id="UP000706926">
    <property type="component" value="Unassembled WGS sequence"/>
</dbReference>
<keyword evidence="1" id="KW-0812">Transmembrane</keyword>
<keyword evidence="1" id="KW-1133">Transmembrane helix</keyword>